<dbReference type="InterPro" id="IPR043129">
    <property type="entry name" value="ATPase_NBD"/>
</dbReference>
<dbReference type="Gene3D" id="3.30.420.40">
    <property type="match status" value="2"/>
</dbReference>
<evidence type="ECO:0000256" key="6">
    <source>
        <dbReference type="ARBA" id="ARBA00043149"/>
    </source>
</evidence>
<dbReference type="NCBIfam" id="NF000756">
    <property type="entry name" value="PRK00047.1"/>
    <property type="match status" value="1"/>
</dbReference>
<evidence type="ECO:0000259" key="8">
    <source>
        <dbReference type="Pfam" id="PF00370"/>
    </source>
</evidence>
<evidence type="ECO:0000313" key="10">
    <source>
        <dbReference type="EMBL" id="QNM06614.1"/>
    </source>
</evidence>
<dbReference type="GO" id="GO:0019563">
    <property type="term" value="P:glycerol catabolic process"/>
    <property type="evidence" value="ECO:0007669"/>
    <property type="project" value="TreeGrafter"/>
</dbReference>
<dbReference type="PANTHER" id="PTHR10196">
    <property type="entry name" value="SUGAR KINASE"/>
    <property type="match status" value="1"/>
</dbReference>
<dbReference type="PANTHER" id="PTHR10196:SF69">
    <property type="entry name" value="GLYCEROL KINASE"/>
    <property type="match status" value="1"/>
</dbReference>
<evidence type="ECO:0000256" key="7">
    <source>
        <dbReference type="RuleBase" id="RU003733"/>
    </source>
</evidence>
<dbReference type="InterPro" id="IPR000577">
    <property type="entry name" value="Carb_kinase_FGGY"/>
</dbReference>
<feature type="domain" description="Carbohydrate kinase FGGY N-terminal" evidence="8">
    <location>
        <begin position="8"/>
        <end position="250"/>
    </location>
</feature>
<feature type="domain" description="Carbohydrate kinase FGGY C-terminal" evidence="9">
    <location>
        <begin position="262"/>
        <end position="448"/>
    </location>
</feature>
<organism evidence="10 11">
    <name type="scientific">Qiania dongpingensis</name>
    <dbReference type="NCBI Taxonomy" id="2763669"/>
    <lineage>
        <taxon>Bacteria</taxon>
        <taxon>Bacillati</taxon>
        <taxon>Bacillota</taxon>
        <taxon>Clostridia</taxon>
        <taxon>Lachnospirales</taxon>
        <taxon>Lachnospiraceae</taxon>
        <taxon>Qiania</taxon>
    </lineage>
</organism>
<evidence type="ECO:0000259" key="9">
    <source>
        <dbReference type="Pfam" id="PF02782"/>
    </source>
</evidence>
<evidence type="ECO:0000256" key="5">
    <source>
        <dbReference type="ARBA" id="ARBA00022840"/>
    </source>
</evidence>
<dbReference type="GO" id="GO:0004370">
    <property type="term" value="F:glycerol kinase activity"/>
    <property type="evidence" value="ECO:0007669"/>
    <property type="project" value="TreeGrafter"/>
</dbReference>
<dbReference type="AlphaFoldDB" id="A0A7G9G732"/>
<name>A0A7G9G732_9FIRM</name>
<dbReference type="KEGG" id="qdo:H9Q78_05700"/>
<dbReference type="PIRSF" id="PIRSF000538">
    <property type="entry name" value="GlpK"/>
    <property type="match status" value="1"/>
</dbReference>
<evidence type="ECO:0000256" key="2">
    <source>
        <dbReference type="ARBA" id="ARBA00022679"/>
    </source>
</evidence>
<dbReference type="InterPro" id="IPR018485">
    <property type="entry name" value="FGGY_C"/>
</dbReference>
<evidence type="ECO:0000256" key="1">
    <source>
        <dbReference type="ARBA" id="ARBA00009156"/>
    </source>
</evidence>
<evidence type="ECO:0000313" key="11">
    <source>
        <dbReference type="Proteomes" id="UP000515823"/>
    </source>
</evidence>
<keyword evidence="5" id="KW-0067">ATP-binding</keyword>
<reference evidence="10 11" key="1">
    <citation type="submission" date="2020-08" db="EMBL/GenBank/DDBJ databases">
        <authorList>
            <person name="Liu C."/>
            <person name="Sun Q."/>
        </authorList>
    </citation>
    <scope>NUCLEOTIDE SEQUENCE [LARGE SCALE GENOMIC DNA]</scope>
    <source>
        <strain evidence="10 11">NSJ-38</strain>
    </source>
</reference>
<dbReference type="GO" id="GO:0005829">
    <property type="term" value="C:cytosol"/>
    <property type="evidence" value="ECO:0007669"/>
    <property type="project" value="TreeGrafter"/>
</dbReference>
<dbReference type="EMBL" id="CP060634">
    <property type="protein sequence ID" value="QNM06614.1"/>
    <property type="molecule type" value="Genomic_DNA"/>
</dbReference>
<keyword evidence="2 7" id="KW-0808">Transferase</keyword>
<dbReference type="PROSITE" id="PS00933">
    <property type="entry name" value="FGGY_KINASES_1"/>
    <property type="match status" value="1"/>
</dbReference>
<dbReference type="Pfam" id="PF00370">
    <property type="entry name" value="FGGY_N"/>
    <property type="match status" value="1"/>
</dbReference>
<proteinExistence type="inferred from homology"/>
<evidence type="ECO:0000256" key="4">
    <source>
        <dbReference type="ARBA" id="ARBA00022777"/>
    </source>
</evidence>
<dbReference type="InterPro" id="IPR018483">
    <property type="entry name" value="Carb_kinase_FGGY_CS"/>
</dbReference>
<protein>
    <recommendedName>
        <fullName evidence="6">ATP:glycerol 3-phosphotransferase</fullName>
    </recommendedName>
</protein>
<keyword evidence="4 7" id="KW-0418">Kinase</keyword>
<dbReference type="InterPro" id="IPR018484">
    <property type="entry name" value="FGGY_N"/>
</dbReference>
<dbReference type="PROSITE" id="PS00445">
    <property type="entry name" value="FGGY_KINASES_2"/>
    <property type="match status" value="1"/>
</dbReference>
<accession>A0A7G9G732</accession>
<keyword evidence="3" id="KW-0547">Nucleotide-binding</keyword>
<evidence type="ECO:0000256" key="3">
    <source>
        <dbReference type="ARBA" id="ARBA00022741"/>
    </source>
</evidence>
<keyword evidence="11" id="KW-1185">Reference proteome</keyword>
<gene>
    <name evidence="10" type="primary">glpK</name>
    <name evidence="10" type="ORF">H9Q78_05700</name>
</gene>
<comment type="similarity">
    <text evidence="1 7">Belongs to the FGGY kinase family.</text>
</comment>
<dbReference type="GO" id="GO:0005524">
    <property type="term" value="F:ATP binding"/>
    <property type="evidence" value="ECO:0007669"/>
    <property type="project" value="UniProtKB-KW"/>
</dbReference>
<sequence>MEKDGMTYIIGIDQSTQGSKAVLVDEQGNIAGRADRRHVQLVNGLGWVSHDPEEIYQNVVLAVRDVMEQHQVPKKAIRAVGISNQRETTVMWDKSGRALENAVVWQCGRAREITERLAEYGEQIRQKTGIPLSPFFPAAKMAWLLENHEHWGAKGHKGICLGTVDSWLLYRLTGGKSFKTDYSNASRTQLFNLHTLEWDQELCGFFGVPLEILPEICDSNSVFGETDLDGYFDAPVPILSAMGDSHASLFAHGCHRKGMSKTTYGTGSSVMMNIGTSFKESRYGLATSLAWGIDGVVNYVLEGNINYTGAVITWLKDDLKLLSELGELEPAAADANPIDTTVLVPAFTGLSAPYWDNDARGMLYGMSRTTGRNEIIRAAVESIAFQITDVMRAMEKDSGLAIEELHVDGGPTRNRYLMQFQSDMAGSRVLAPEMEEYSALGAAYMAGLKCGMYEARTLWAGRPVTIYERQMEDGERLKKLELWQQALKACRGK</sequence>
<dbReference type="SUPFAM" id="SSF53067">
    <property type="entry name" value="Actin-like ATPase domain"/>
    <property type="match status" value="2"/>
</dbReference>
<dbReference type="CDD" id="cd07769">
    <property type="entry name" value="ASKHA_NBD_FGGY_GK"/>
    <property type="match status" value="1"/>
</dbReference>
<dbReference type="Proteomes" id="UP000515823">
    <property type="component" value="Chromosome"/>
</dbReference>
<dbReference type="Pfam" id="PF02782">
    <property type="entry name" value="FGGY_C"/>
    <property type="match status" value="1"/>
</dbReference>